<feature type="domain" description="Tyrosinase copper-binding" evidence="3">
    <location>
        <begin position="118"/>
        <end position="135"/>
    </location>
</feature>
<dbReference type="AlphaFoldDB" id="A0A2K3Q9Z7"/>
<dbReference type="GO" id="GO:0046872">
    <property type="term" value="F:metal ion binding"/>
    <property type="evidence" value="ECO:0007669"/>
    <property type="project" value="UniProtKB-KW"/>
</dbReference>
<dbReference type="PANTHER" id="PTHR11474">
    <property type="entry name" value="TYROSINASE FAMILY MEMBER"/>
    <property type="match status" value="1"/>
</dbReference>
<comment type="caution">
    <text evidence="5">The sequence shown here is derived from an EMBL/GenBank/DDBJ whole genome shotgun (WGS) entry which is preliminary data.</text>
</comment>
<sequence>MLLEAAVAVLALATAPFAVAQDPYPVTGVPVGSGVDGVPLRQNINDLQAAGGPAWDLYIRALSAMQAAKETDPLSYFQIEGTVPMRRLLRIHGRPFIEWDGAGSQQSTGSGWAGYCPHGEALFVSWHRPYVMLFEQLLVSNAKQIASTYPGQYQQQYAAAAESLRAPFWDWAADSTVPAATVPATVQVNFPNGQGLEGRSIPNPLYTYTIPPAVLTGEFGPFDAQMRSQTVRCPSPQTYPASANGNLASRPYKQWMYDAFTRASNFSDFAVTSNSVVSLELIHNGIHWDAACGQQFVSPDLSAFDPLFMLHHANVDRIWAYWQAIRPDQDIFQYSYPGLSRFATPEGTMISPSSPLPPFFAPQRVPLTTESVRSIKGFGYSYTGLEYWAKSADQMKQDVTLLINSLYSSSTGSPSKRSAPRGEPVQVRRYFARVRLDRAEVEKPCQVNIYLDGKQAGSLVVMNQPAQGIMRAGLTLDEVIQASDMHTMSVDETVDAIKAALAVKIIKADGSTIDITKVPSLRVDLEHVVVTKPAANDQFPKFGTSSLLALGDSILRKII</sequence>
<feature type="domain" description="Tyrosinase copper-binding" evidence="4">
    <location>
        <begin position="305"/>
        <end position="316"/>
    </location>
</feature>
<evidence type="ECO:0000313" key="6">
    <source>
        <dbReference type="Proteomes" id="UP000236621"/>
    </source>
</evidence>
<dbReference type="OrthoDB" id="6132182at2759"/>
<keyword evidence="6" id="KW-1185">Reference proteome</keyword>
<feature type="signal peptide" evidence="2">
    <location>
        <begin position="1"/>
        <end position="20"/>
    </location>
</feature>
<dbReference type="STRING" id="45235.A0A2K3Q9Z7"/>
<dbReference type="GO" id="GO:0016491">
    <property type="term" value="F:oxidoreductase activity"/>
    <property type="evidence" value="ECO:0007669"/>
    <property type="project" value="InterPro"/>
</dbReference>
<protein>
    <submittedName>
        <fullName evidence="5">Tyrosinase</fullName>
    </submittedName>
</protein>
<evidence type="ECO:0000256" key="1">
    <source>
        <dbReference type="ARBA" id="ARBA00022723"/>
    </source>
</evidence>
<keyword evidence="1" id="KW-0479">Metal-binding</keyword>
<dbReference type="PANTHER" id="PTHR11474:SF131">
    <property type="entry name" value="TYROSINASE COPPER-BINDING DOMAIN-CONTAINING PROTEIN"/>
    <property type="match status" value="1"/>
</dbReference>
<dbReference type="InterPro" id="IPR002227">
    <property type="entry name" value="Tyrosinase_Cu-bd"/>
</dbReference>
<evidence type="ECO:0000313" key="5">
    <source>
        <dbReference type="EMBL" id="PNY24311.1"/>
    </source>
</evidence>
<dbReference type="InterPro" id="IPR050316">
    <property type="entry name" value="Tyrosinase/Hemocyanin"/>
</dbReference>
<reference evidence="5 6" key="1">
    <citation type="submission" date="2017-08" db="EMBL/GenBank/DDBJ databases">
        <title>Harnessing the power of phylogenomics to disentangle the directionality and signatures of interkingdom host jumping in the parasitic fungal genus Tolypocladium.</title>
        <authorList>
            <person name="Quandt C.A."/>
            <person name="Patterson W."/>
            <person name="Spatafora J.W."/>
        </authorList>
    </citation>
    <scope>NUCLEOTIDE SEQUENCE [LARGE SCALE GENOMIC DNA]</scope>
    <source>
        <strain evidence="5 6">CBS 113982</strain>
    </source>
</reference>
<dbReference type="Proteomes" id="UP000236621">
    <property type="component" value="Unassembled WGS sequence"/>
</dbReference>
<accession>A0A2K3Q9Z7</accession>
<dbReference type="PRINTS" id="PR00092">
    <property type="entry name" value="TYROSINASE"/>
</dbReference>
<dbReference type="Pfam" id="PF00264">
    <property type="entry name" value="Tyrosinase"/>
    <property type="match status" value="1"/>
</dbReference>
<dbReference type="PROSITE" id="PS00498">
    <property type="entry name" value="TYROSINASE_2"/>
    <property type="match status" value="1"/>
</dbReference>
<dbReference type="Gene3D" id="1.10.1280.10">
    <property type="entry name" value="Di-copper center containing domain from catechol oxidase"/>
    <property type="match status" value="1"/>
</dbReference>
<evidence type="ECO:0000259" key="3">
    <source>
        <dbReference type="PROSITE" id="PS00497"/>
    </source>
</evidence>
<name>A0A2K3Q9Z7_9HYPO</name>
<dbReference type="SUPFAM" id="SSF48056">
    <property type="entry name" value="Di-copper centre-containing domain"/>
    <property type="match status" value="1"/>
</dbReference>
<dbReference type="EMBL" id="NRSZ01000919">
    <property type="protein sequence ID" value="PNY24311.1"/>
    <property type="molecule type" value="Genomic_DNA"/>
</dbReference>
<proteinExistence type="predicted"/>
<keyword evidence="2" id="KW-0732">Signal</keyword>
<organism evidence="5 6">
    <name type="scientific">Tolypocladium capitatum</name>
    <dbReference type="NCBI Taxonomy" id="45235"/>
    <lineage>
        <taxon>Eukaryota</taxon>
        <taxon>Fungi</taxon>
        <taxon>Dikarya</taxon>
        <taxon>Ascomycota</taxon>
        <taxon>Pezizomycotina</taxon>
        <taxon>Sordariomycetes</taxon>
        <taxon>Hypocreomycetidae</taxon>
        <taxon>Hypocreales</taxon>
        <taxon>Ophiocordycipitaceae</taxon>
        <taxon>Tolypocladium</taxon>
    </lineage>
</organism>
<dbReference type="InterPro" id="IPR008922">
    <property type="entry name" value="Di-copper_centre_dom_sf"/>
</dbReference>
<dbReference type="PROSITE" id="PS00497">
    <property type="entry name" value="TYROSINASE_1"/>
    <property type="match status" value="1"/>
</dbReference>
<gene>
    <name evidence="5" type="ORF">TCAP_05750</name>
</gene>
<feature type="chain" id="PRO_5014343128" evidence="2">
    <location>
        <begin position="21"/>
        <end position="559"/>
    </location>
</feature>
<evidence type="ECO:0000259" key="4">
    <source>
        <dbReference type="PROSITE" id="PS00498"/>
    </source>
</evidence>
<evidence type="ECO:0000256" key="2">
    <source>
        <dbReference type="SAM" id="SignalP"/>
    </source>
</evidence>